<dbReference type="EMBL" id="VUNI01000007">
    <property type="protein sequence ID" value="MST74529.1"/>
    <property type="molecule type" value="Genomic_DNA"/>
</dbReference>
<comment type="caution">
    <text evidence="3">The sequence shown here is derived from an EMBL/GenBank/DDBJ whole genome shotgun (WGS) entry which is preliminary data.</text>
</comment>
<gene>
    <name evidence="3" type="ORF">FYJ75_05680</name>
</gene>
<evidence type="ECO:0000313" key="4">
    <source>
        <dbReference type="Proteomes" id="UP000474024"/>
    </source>
</evidence>
<organism evidence="3 4">
    <name type="scientific">Roseburia porci</name>
    <dbReference type="NCBI Taxonomy" id="2605790"/>
    <lineage>
        <taxon>Bacteria</taxon>
        <taxon>Bacillati</taxon>
        <taxon>Bacillota</taxon>
        <taxon>Clostridia</taxon>
        <taxon>Lachnospirales</taxon>
        <taxon>Lachnospiraceae</taxon>
        <taxon>Roseburia</taxon>
    </lineage>
</organism>
<dbReference type="Pfam" id="PF19610">
    <property type="entry name" value="DUF6115"/>
    <property type="match status" value="1"/>
</dbReference>
<evidence type="ECO:0000313" key="3">
    <source>
        <dbReference type="EMBL" id="MST74529.1"/>
    </source>
</evidence>
<name>A0A6L5YRD7_9FIRM</name>
<keyword evidence="4" id="KW-1185">Reference proteome</keyword>
<feature type="coiled-coil region" evidence="1">
    <location>
        <begin position="112"/>
        <end position="146"/>
    </location>
</feature>
<sequence>MTAVEIALIIIGLIIMIGSFFVQEKITNKDIENICELNDDQMKMIVEKQLKNADQRIDDAITDKLDELMDIADRAMAKETNEKMMSISEYSDTVLSAMNKSHNEIMFLYSMLNDKHEELTNLAGELQNFSNQLKNTENEILGKLADAADAVEEKMTEPADIDREQMLEASVQSVDEPNANSNARILQLHKLGKTDVEIAKELGLGLGEVKLVIGLYKGDNVR</sequence>
<feature type="transmembrane region" description="Helical" evidence="2">
    <location>
        <begin position="6"/>
        <end position="22"/>
    </location>
</feature>
<keyword evidence="2" id="KW-0472">Membrane</keyword>
<reference evidence="3 4" key="1">
    <citation type="submission" date="2019-08" db="EMBL/GenBank/DDBJ databases">
        <title>In-depth cultivation of the pig gut microbiome towards novel bacterial diversity and tailored functional studies.</title>
        <authorList>
            <person name="Wylensek D."/>
            <person name="Hitch T.C.A."/>
            <person name="Clavel T."/>
        </authorList>
    </citation>
    <scope>NUCLEOTIDE SEQUENCE [LARGE SCALE GENOMIC DNA]</scope>
    <source>
        <strain evidence="3 4">MUC/MUC-530-WT-4D</strain>
    </source>
</reference>
<dbReference type="Proteomes" id="UP000474024">
    <property type="component" value="Unassembled WGS sequence"/>
</dbReference>
<proteinExistence type="predicted"/>
<accession>A0A6L5YRD7</accession>
<evidence type="ECO:0000256" key="1">
    <source>
        <dbReference type="SAM" id="Coils"/>
    </source>
</evidence>
<dbReference type="RefSeq" id="WP_154429499.1">
    <property type="nucleotide sequence ID" value="NZ_VUNI01000007.1"/>
</dbReference>
<keyword evidence="2" id="KW-0812">Transmembrane</keyword>
<protein>
    <submittedName>
        <fullName evidence="3">Uncharacterized protein</fullName>
    </submittedName>
</protein>
<dbReference type="InterPro" id="IPR046118">
    <property type="entry name" value="DUF6115"/>
</dbReference>
<evidence type="ECO:0000256" key="2">
    <source>
        <dbReference type="SAM" id="Phobius"/>
    </source>
</evidence>
<keyword evidence="2" id="KW-1133">Transmembrane helix</keyword>
<dbReference type="AlphaFoldDB" id="A0A6L5YRD7"/>
<keyword evidence="1" id="KW-0175">Coiled coil</keyword>